<dbReference type="InterPro" id="IPR019288">
    <property type="entry name" value="3'-5'_exonuclease_PolB-like"/>
</dbReference>
<dbReference type="AlphaFoldDB" id="A0A813DW22"/>
<accession>A0A813DW22</accession>
<name>A0A813DW22_POLGL</name>
<keyword evidence="4" id="KW-1185">Reference proteome</keyword>
<dbReference type="InterPro" id="IPR012337">
    <property type="entry name" value="RNaseH-like_sf"/>
</dbReference>
<dbReference type="OrthoDB" id="8954335at2759"/>
<reference evidence="2" key="1">
    <citation type="submission" date="2021-02" db="EMBL/GenBank/DDBJ databases">
        <authorList>
            <person name="Dougan E. K."/>
            <person name="Rhodes N."/>
            <person name="Thang M."/>
            <person name="Chan C."/>
        </authorList>
    </citation>
    <scope>NUCLEOTIDE SEQUENCE</scope>
</reference>
<dbReference type="CDD" id="cd05782">
    <property type="entry name" value="DNA_polB_like1_exo"/>
    <property type="match status" value="1"/>
</dbReference>
<evidence type="ECO:0000259" key="1">
    <source>
        <dbReference type="Pfam" id="PF10108"/>
    </source>
</evidence>
<dbReference type="Pfam" id="PF10108">
    <property type="entry name" value="DNA_pol_B_exo2"/>
    <property type="match status" value="1"/>
</dbReference>
<dbReference type="InterPro" id="IPR036397">
    <property type="entry name" value="RNaseH_sf"/>
</dbReference>
<proteinExistence type="predicted"/>
<dbReference type="GO" id="GO:0003676">
    <property type="term" value="F:nucleic acid binding"/>
    <property type="evidence" value="ECO:0007669"/>
    <property type="project" value="InterPro"/>
</dbReference>
<feature type="domain" description="Predicted 3'-5' exonuclease PolB-like" evidence="1">
    <location>
        <begin position="82"/>
        <end position="285"/>
    </location>
</feature>
<dbReference type="SUPFAM" id="SSF53098">
    <property type="entry name" value="Ribonuclease H-like"/>
    <property type="match status" value="1"/>
</dbReference>
<dbReference type="EMBL" id="CAJNNV010003799">
    <property type="protein sequence ID" value="CAE8589644.1"/>
    <property type="molecule type" value="Genomic_DNA"/>
</dbReference>
<organism evidence="2 4">
    <name type="scientific">Polarella glacialis</name>
    <name type="common">Dinoflagellate</name>
    <dbReference type="NCBI Taxonomy" id="89957"/>
    <lineage>
        <taxon>Eukaryota</taxon>
        <taxon>Sar</taxon>
        <taxon>Alveolata</taxon>
        <taxon>Dinophyceae</taxon>
        <taxon>Suessiales</taxon>
        <taxon>Suessiaceae</taxon>
        <taxon>Polarella</taxon>
    </lineage>
</organism>
<evidence type="ECO:0000313" key="3">
    <source>
        <dbReference type="EMBL" id="CAE8654344.1"/>
    </source>
</evidence>
<dbReference type="EMBL" id="CAJNNW010012498">
    <property type="protein sequence ID" value="CAE8654344.1"/>
    <property type="molecule type" value="Genomic_DNA"/>
</dbReference>
<evidence type="ECO:0000313" key="4">
    <source>
        <dbReference type="Proteomes" id="UP000654075"/>
    </source>
</evidence>
<gene>
    <name evidence="2" type="ORF">PGLA1383_LOCUS8392</name>
    <name evidence="3" type="ORF">PGLA2088_LOCUS10974</name>
</gene>
<dbReference type="Proteomes" id="UP000654075">
    <property type="component" value="Unassembled WGS sequence"/>
</dbReference>
<evidence type="ECO:0000313" key="2">
    <source>
        <dbReference type="EMBL" id="CAE8589644.1"/>
    </source>
</evidence>
<protein>
    <recommendedName>
        <fullName evidence="1">Predicted 3'-5' exonuclease PolB-like domain-containing protein</fullName>
    </recommendedName>
</protein>
<dbReference type="Proteomes" id="UP000626109">
    <property type="component" value="Unassembled WGS sequence"/>
</dbReference>
<sequence>MPGLLKRLAAAAQGGVRSASETLLARRLGPSSRPESTTELVFDLETIPDVVGLRKLHSWAAGMSDSEVAKRAGALRREVTGSDFMPLHLHRVVVIGCALRNRQGFQILSLGSPGDPEEVLLKELFEIIESVSPRLISWNGSGFDLPVLHYRCLVHGISAPRYWDMREDNNYISRFQTRHLDLMDVLAKYNGRANAPLSDIAKLCAFPGKMGMDGSNVQTAWQGGGVSEVRAYCETDVANTWLLYCRFRLIQGELSQAAYLAELALVRETLAATGAAHWKEYLAAWDSAEALSADSELTS</sequence>
<dbReference type="Gene3D" id="3.30.420.10">
    <property type="entry name" value="Ribonuclease H-like superfamily/Ribonuclease H"/>
    <property type="match status" value="1"/>
</dbReference>
<comment type="caution">
    <text evidence="2">The sequence shown here is derived from an EMBL/GenBank/DDBJ whole genome shotgun (WGS) entry which is preliminary data.</text>
</comment>